<sequence length="798" mass="90512">MYTGLIFVKASVRKKCTLALFFVGASITTVKLVCYHCKEEGHKKTTCPKLNNRSTSSNSITVSANGIGAVNEKRKIKFHEPTPAEWEEINSAYPAVSDLIYTEVNLRGSDNEVHTILGMIDSGSQATIVRDEIVKQLKLDSLVRRSNFKIKGFFSNEQVIVKGEITLELSIGNEKAIMTNAVIIDDACMDTNLDIILGVTLKDYVKDIVNCAILKGEVDGNNKMKLVKCCKVMVQQKMNKLEIDSINEAVVCDIEKKMPDVRSLFSKNAYDIGLCNLTPNEEGFRIYEEKLFDVNTKAYKTPRHLVNVGFILLDKLVKSNIACEDITPTFVSNVLLVQKCEIPDDLMNDRETILKSFRIVIDLRDLNKITIPIPFCSESVEDIIYKTYDSRETTPKIFSSIDLSQSFYQFPIPECKQKLFGLRFMGRVLTLLRLPQGYKNSPALLTDVLRRAFLNFDVPGSSLNWYIDDSLLSSVTYENHIDALIVLFKTLKSLNLKVNIRKSTLARETVKMLGHELHGRNNSVTPSVEAKKIISSWKVPSDCRNVKKFLGILGYYLKYLPNQVCVLKPLREIVRISKLEEKKGNKSYFKFDDECMKSFEQVKQDFAKAVLFHEIKDAPLEIYSDSSLNHVGGVVFQVVNNNKLPIMYCSGRIDGYKIHRSSFYCELKAIIWMSRKLKTRLLGLHKIRPKWYVDNMPLVGALTKGRQGVTLSAQENSWLVELSLYNIEFIHIKGCENWLADLLSRPTNILEESVVEDCLLEDTFNPDDKMGETPSSESCTVLNNAVITRSSLKKQNVM</sequence>
<dbReference type="InterPro" id="IPR021109">
    <property type="entry name" value="Peptidase_aspartic_dom_sf"/>
</dbReference>
<dbReference type="GO" id="GO:0019899">
    <property type="term" value="F:enzyme binding"/>
    <property type="evidence" value="ECO:0007669"/>
    <property type="project" value="UniProtKB-ARBA"/>
</dbReference>
<dbReference type="InterPro" id="IPR043128">
    <property type="entry name" value="Rev_trsase/Diguanyl_cyclase"/>
</dbReference>
<name>A0A0N5C698_STREA</name>
<keyword evidence="1" id="KW-0645">Protease</keyword>
<evidence type="ECO:0000259" key="6">
    <source>
        <dbReference type="PROSITE" id="PS50878"/>
    </source>
</evidence>
<keyword evidence="4" id="KW-0862">Zinc</keyword>
<dbReference type="GO" id="GO:0004190">
    <property type="term" value="F:aspartic-type endopeptidase activity"/>
    <property type="evidence" value="ECO:0007669"/>
    <property type="project" value="UniProtKB-KW"/>
</dbReference>
<dbReference type="Gene3D" id="3.30.70.270">
    <property type="match status" value="2"/>
</dbReference>
<dbReference type="Proteomes" id="UP000046392">
    <property type="component" value="Unplaced"/>
</dbReference>
<dbReference type="Pfam" id="PF00078">
    <property type="entry name" value="RVT_1"/>
    <property type="match status" value="1"/>
</dbReference>
<evidence type="ECO:0000313" key="8">
    <source>
        <dbReference type="WBParaSite" id="SPAL_0001346900.1"/>
    </source>
</evidence>
<dbReference type="InterPro" id="IPR000477">
    <property type="entry name" value="RT_dom"/>
</dbReference>
<dbReference type="PANTHER" id="PTHR33064:SF37">
    <property type="entry name" value="RIBONUCLEASE H"/>
    <property type="match status" value="1"/>
</dbReference>
<dbReference type="SUPFAM" id="SSF56672">
    <property type="entry name" value="DNA/RNA polymerases"/>
    <property type="match status" value="1"/>
</dbReference>
<dbReference type="WBParaSite" id="SPAL_0001346900.1">
    <property type="protein sequence ID" value="SPAL_0001346900.1"/>
    <property type="gene ID" value="SPAL_0001346900"/>
</dbReference>
<dbReference type="InterPro" id="IPR041577">
    <property type="entry name" value="RT_RNaseH_2"/>
</dbReference>
<feature type="domain" description="Reverse transcriptase" evidence="6">
    <location>
        <begin position="318"/>
        <end position="517"/>
    </location>
</feature>
<dbReference type="Gene3D" id="4.10.60.10">
    <property type="entry name" value="Zinc finger, CCHC-type"/>
    <property type="match status" value="1"/>
</dbReference>
<dbReference type="InterPro" id="IPR051320">
    <property type="entry name" value="Viral_Replic_Matur_Polypro"/>
</dbReference>
<keyword evidence="4" id="KW-0863">Zinc-finger</keyword>
<dbReference type="GO" id="GO:0008270">
    <property type="term" value="F:zinc ion binding"/>
    <property type="evidence" value="ECO:0007669"/>
    <property type="project" value="UniProtKB-KW"/>
</dbReference>
<keyword evidence="4" id="KW-0479">Metal-binding</keyword>
<dbReference type="InterPro" id="IPR024650">
    <property type="entry name" value="Peptidase_A2B"/>
</dbReference>
<protein>
    <submittedName>
        <fullName evidence="8">Reverse transcriptase</fullName>
    </submittedName>
</protein>
<dbReference type="Gene3D" id="3.10.10.10">
    <property type="entry name" value="HIV Type 1 Reverse Transcriptase, subunit A, domain 1"/>
    <property type="match status" value="1"/>
</dbReference>
<keyword evidence="3" id="KW-0238">DNA-binding</keyword>
<dbReference type="GO" id="GO:0006508">
    <property type="term" value="P:proteolysis"/>
    <property type="evidence" value="ECO:0007669"/>
    <property type="project" value="UniProtKB-KW"/>
</dbReference>
<feature type="domain" description="CCHC-type" evidence="5">
    <location>
        <begin position="34"/>
        <end position="49"/>
    </location>
</feature>
<dbReference type="InterPro" id="IPR043502">
    <property type="entry name" value="DNA/RNA_pol_sf"/>
</dbReference>
<dbReference type="AlphaFoldDB" id="A0A0N5C698"/>
<dbReference type="PANTHER" id="PTHR33064">
    <property type="entry name" value="POL PROTEIN"/>
    <property type="match status" value="1"/>
</dbReference>
<evidence type="ECO:0000256" key="2">
    <source>
        <dbReference type="ARBA" id="ARBA00022750"/>
    </source>
</evidence>
<dbReference type="Pfam" id="PF12384">
    <property type="entry name" value="Peptidase_A2B"/>
    <property type="match status" value="1"/>
</dbReference>
<dbReference type="STRING" id="174720.A0A0N5C698"/>
<dbReference type="Gene3D" id="2.40.70.10">
    <property type="entry name" value="Acid Proteases"/>
    <property type="match status" value="1"/>
</dbReference>
<reference evidence="8" key="1">
    <citation type="submission" date="2017-02" db="UniProtKB">
        <authorList>
            <consortium name="WormBaseParasite"/>
        </authorList>
    </citation>
    <scope>IDENTIFICATION</scope>
</reference>
<evidence type="ECO:0000256" key="4">
    <source>
        <dbReference type="PROSITE-ProRule" id="PRU00047"/>
    </source>
</evidence>
<dbReference type="InterPro" id="IPR001878">
    <property type="entry name" value="Znf_CCHC"/>
</dbReference>
<evidence type="ECO:0000259" key="5">
    <source>
        <dbReference type="PROSITE" id="PS50158"/>
    </source>
</evidence>
<evidence type="ECO:0000313" key="7">
    <source>
        <dbReference type="Proteomes" id="UP000046392"/>
    </source>
</evidence>
<dbReference type="PROSITE" id="PS50878">
    <property type="entry name" value="RT_POL"/>
    <property type="match status" value="1"/>
</dbReference>
<dbReference type="Pfam" id="PF17919">
    <property type="entry name" value="RT_RNaseH_2"/>
    <property type="match status" value="1"/>
</dbReference>
<dbReference type="PROSITE" id="PS50158">
    <property type="entry name" value="ZF_CCHC"/>
    <property type="match status" value="1"/>
</dbReference>
<accession>A0A0N5C698</accession>
<dbReference type="InterPro" id="IPR036875">
    <property type="entry name" value="Znf_CCHC_sf"/>
</dbReference>
<dbReference type="CDD" id="cd01647">
    <property type="entry name" value="RT_LTR"/>
    <property type="match status" value="1"/>
</dbReference>
<keyword evidence="2" id="KW-0064">Aspartyl protease</keyword>
<keyword evidence="7" id="KW-1185">Reference proteome</keyword>
<dbReference type="CDD" id="cd00303">
    <property type="entry name" value="retropepsin_like"/>
    <property type="match status" value="1"/>
</dbReference>
<dbReference type="SUPFAM" id="SSF57756">
    <property type="entry name" value="Retrovirus zinc finger-like domains"/>
    <property type="match status" value="1"/>
</dbReference>
<evidence type="ECO:0000256" key="3">
    <source>
        <dbReference type="ARBA" id="ARBA00023125"/>
    </source>
</evidence>
<evidence type="ECO:0000256" key="1">
    <source>
        <dbReference type="ARBA" id="ARBA00022670"/>
    </source>
</evidence>
<dbReference type="GO" id="GO:0003677">
    <property type="term" value="F:DNA binding"/>
    <property type="evidence" value="ECO:0007669"/>
    <property type="project" value="UniProtKB-KW"/>
</dbReference>
<keyword evidence="2" id="KW-0378">Hydrolase</keyword>
<proteinExistence type="predicted"/>
<organism evidence="7 8">
    <name type="scientific">Strongyloides papillosus</name>
    <name type="common">Intestinal threadworm</name>
    <dbReference type="NCBI Taxonomy" id="174720"/>
    <lineage>
        <taxon>Eukaryota</taxon>
        <taxon>Metazoa</taxon>
        <taxon>Ecdysozoa</taxon>
        <taxon>Nematoda</taxon>
        <taxon>Chromadorea</taxon>
        <taxon>Rhabditida</taxon>
        <taxon>Tylenchina</taxon>
        <taxon>Panagrolaimomorpha</taxon>
        <taxon>Strongyloidoidea</taxon>
        <taxon>Strongyloididae</taxon>
        <taxon>Strongyloides</taxon>
    </lineage>
</organism>